<evidence type="ECO:0008006" key="9">
    <source>
        <dbReference type="Google" id="ProtNLM"/>
    </source>
</evidence>
<keyword evidence="3" id="KW-0997">Cell inner membrane</keyword>
<accession>A0A838YNT5</accession>
<dbReference type="PANTHER" id="PTHR30606:SF9">
    <property type="entry name" value="LIPID A BIOSYNTHESIS LAUROYLTRANSFERASE"/>
    <property type="match status" value="1"/>
</dbReference>
<dbReference type="GO" id="GO:0009247">
    <property type="term" value="P:glycolipid biosynthetic process"/>
    <property type="evidence" value="ECO:0007669"/>
    <property type="project" value="UniProtKB-ARBA"/>
</dbReference>
<dbReference type="Proteomes" id="UP000585327">
    <property type="component" value="Unassembled WGS sequence"/>
</dbReference>
<keyword evidence="5" id="KW-0472">Membrane</keyword>
<reference evidence="7 8" key="1">
    <citation type="submission" date="2020-06" db="EMBL/GenBank/DDBJ databases">
        <title>Dysbiosis in marine aquaculture revealed through microbiome analysis: reverse ecology for environmental sustainability.</title>
        <authorList>
            <person name="Haro-Moreno J.M."/>
            <person name="Coutinho F.H."/>
            <person name="Zaragoza-Solas A."/>
            <person name="Picazo A."/>
            <person name="Almagro-Moreno S."/>
            <person name="Lopez-Perez M."/>
        </authorList>
    </citation>
    <scope>NUCLEOTIDE SEQUENCE [LARGE SCALE GENOMIC DNA]</scope>
    <source>
        <strain evidence="7">MCMED-G42</strain>
    </source>
</reference>
<dbReference type="AlphaFoldDB" id="A0A838YNT5"/>
<evidence type="ECO:0000256" key="4">
    <source>
        <dbReference type="ARBA" id="ARBA00022679"/>
    </source>
</evidence>
<evidence type="ECO:0000313" key="8">
    <source>
        <dbReference type="Proteomes" id="UP000585327"/>
    </source>
</evidence>
<comment type="subcellular location">
    <subcellularLocation>
        <location evidence="1">Cell inner membrane</location>
    </subcellularLocation>
</comment>
<dbReference type="EMBL" id="JACETM010000029">
    <property type="protein sequence ID" value="MBA4724192.1"/>
    <property type="molecule type" value="Genomic_DNA"/>
</dbReference>
<dbReference type="InterPro" id="IPR004960">
    <property type="entry name" value="LipA_acyltrans"/>
</dbReference>
<dbReference type="GO" id="GO:0016746">
    <property type="term" value="F:acyltransferase activity"/>
    <property type="evidence" value="ECO:0007669"/>
    <property type="project" value="UniProtKB-KW"/>
</dbReference>
<protein>
    <recommendedName>
        <fullName evidence="9">Lipid A biosynthesis lauroyl acyltransferase</fullName>
    </recommendedName>
</protein>
<comment type="caution">
    <text evidence="7">The sequence shown here is derived from an EMBL/GenBank/DDBJ whole genome shotgun (WGS) entry which is preliminary data.</text>
</comment>
<evidence type="ECO:0000256" key="5">
    <source>
        <dbReference type="ARBA" id="ARBA00023136"/>
    </source>
</evidence>
<dbReference type="PANTHER" id="PTHR30606">
    <property type="entry name" value="LIPID A BIOSYNTHESIS LAUROYL ACYLTRANSFERASE"/>
    <property type="match status" value="1"/>
</dbReference>
<keyword evidence="6" id="KW-0012">Acyltransferase</keyword>
<evidence type="ECO:0000256" key="2">
    <source>
        <dbReference type="ARBA" id="ARBA00022475"/>
    </source>
</evidence>
<proteinExistence type="predicted"/>
<evidence type="ECO:0000256" key="1">
    <source>
        <dbReference type="ARBA" id="ARBA00004533"/>
    </source>
</evidence>
<evidence type="ECO:0000256" key="6">
    <source>
        <dbReference type="ARBA" id="ARBA00023315"/>
    </source>
</evidence>
<gene>
    <name evidence="7" type="ORF">H2021_03130</name>
</gene>
<keyword evidence="4" id="KW-0808">Transferase</keyword>
<sequence>MKNIFLSLLVFFWRAIALLPRSLQLKISPVISKFISIFLKKRNHISKKNIDACFYDLDDIKRSSLIKSNINNSGLVMFDTAISWFWSDARINKEIKYKIRGLKQLKNEQNKGNGVLLFFKHSLHLELDARILGMNVDIYGVERTHNSKFFDAIQSKGRLKGVKGLCDKNKPLKFIKWLLSGKTVLYATDQDYGMNGSEVVNFFNLPAATISAPHKIIRKTNCQTYFLNSFIENDEYIIEIEKIELNMNSDNEMSSDLNKIIENSIRKHPSEYLWQHRRFKSTLGKEEFYK</sequence>
<dbReference type="GO" id="GO:0005886">
    <property type="term" value="C:plasma membrane"/>
    <property type="evidence" value="ECO:0007669"/>
    <property type="project" value="UniProtKB-SubCell"/>
</dbReference>
<name>A0A838YNT5_9GAMM</name>
<evidence type="ECO:0000313" key="7">
    <source>
        <dbReference type="EMBL" id="MBA4724192.1"/>
    </source>
</evidence>
<dbReference type="Pfam" id="PF03279">
    <property type="entry name" value="Lip_A_acyltrans"/>
    <property type="match status" value="1"/>
</dbReference>
<keyword evidence="2" id="KW-1003">Cell membrane</keyword>
<dbReference type="CDD" id="cd07984">
    <property type="entry name" value="LPLAT_LABLAT-like"/>
    <property type="match status" value="1"/>
</dbReference>
<evidence type="ECO:0000256" key="3">
    <source>
        <dbReference type="ARBA" id="ARBA00022519"/>
    </source>
</evidence>
<organism evidence="7 8">
    <name type="scientific">SAR86 cluster bacterium</name>
    <dbReference type="NCBI Taxonomy" id="2030880"/>
    <lineage>
        <taxon>Bacteria</taxon>
        <taxon>Pseudomonadati</taxon>
        <taxon>Pseudomonadota</taxon>
        <taxon>Gammaproteobacteria</taxon>
        <taxon>SAR86 cluster</taxon>
    </lineage>
</organism>